<dbReference type="AlphaFoldDB" id="A0A540MW93"/>
<evidence type="ECO:0000256" key="2">
    <source>
        <dbReference type="SAM" id="Phobius"/>
    </source>
</evidence>
<protein>
    <recommendedName>
        <fullName evidence="3">PGG domain-containing protein</fullName>
    </recommendedName>
</protein>
<feature type="transmembrane region" description="Helical" evidence="2">
    <location>
        <begin position="448"/>
        <end position="467"/>
    </location>
</feature>
<dbReference type="InterPro" id="IPR002110">
    <property type="entry name" value="Ankyrin_rpt"/>
</dbReference>
<dbReference type="PROSITE" id="PS50088">
    <property type="entry name" value="ANK_REPEAT"/>
    <property type="match status" value="1"/>
</dbReference>
<organism evidence="4 5">
    <name type="scientific">Malus baccata</name>
    <name type="common">Siberian crab apple</name>
    <name type="synonym">Pyrus baccata</name>
    <dbReference type="NCBI Taxonomy" id="106549"/>
    <lineage>
        <taxon>Eukaryota</taxon>
        <taxon>Viridiplantae</taxon>
        <taxon>Streptophyta</taxon>
        <taxon>Embryophyta</taxon>
        <taxon>Tracheophyta</taxon>
        <taxon>Spermatophyta</taxon>
        <taxon>Magnoliopsida</taxon>
        <taxon>eudicotyledons</taxon>
        <taxon>Gunneridae</taxon>
        <taxon>Pentapetalae</taxon>
        <taxon>rosids</taxon>
        <taxon>fabids</taxon>
        <taxon>Rosales</taxon>
        <taxon>Rosaceae</taxon>
        <taxon>Amygdaloideae</taxon>
        <taxon>Maleae</taxon>
        <taxon>Malus</taxon>
    </lineage>
</organism>
<keyword evidence="2" id="KW-0812">Transmembrane</keyword>
<dbReference type="GO" id="GO:0016020">
    <property type="term" value="C:membrane"/>
    <property type="evidence" value="ECO:0007669"/>
    <property type="project" value="TreeGrafter"/>
</dbReference>
<proteinExistence type="predicted"/>
<keyword evidence="2" id="KW-1133">Transmembrane helix</keyword>
<dbReference type="Proteomes" id="UP000315295">
    <property type="component" value="Unassembled WGS sequence"/>
</dbReference>
<dbReference type="SUPFAM" id="SSF48403">
    <property type="entry name" value="Ankyrin repeat"/>
    <property type="match status" value="1"/>
</dbReference>
<dbReference type="InterPro" id="IPR036770">
    <property type="entry name" value="Ankyrin_rpt-contain_sf"/>
</dbReference>
<feature type="transmembrane region" description="Helical" evidence="2">
    <location>
        <begin position="561"/>
        <end position="579"/>
    </location>
</feature>
<dbReference type="Pfam" id="PF13962">
    <property type="entry name" value="PGG"/>
    <property type="match status" value="1"/>
</dbReference>
<evidence type="ECO:0000259" key="3">
    <source>
        <dbReference type="Pfam" id="PF13962"/>
    </source>
</evidence>
<dbReference type="EMBL" id="VIEB01000162">
    <property type="protein sequence ID" value="TQE03019.1"/>
    <property type="molecule type" value="Genomic_DNA"/>
</dbReference>
<keyword evidence="5" id="KW-1185">Reference proteome</keyword>
<name>A0A540MW93_MALBA</name>
<feature type="domain" description="PGG" evidence="3">
    <location>
        <begin position="441"/>
        <end position="554"/>
    </location>
</feature>
<evidence type="ECO:0000313" key="5">
    <source>
        <dbReference type="Proteomes" id="UP000315295"/>
    </source>
</evidence>
<accession>A0A540MW93</accession>
<feature type="repeat" description="ANK" evidence="1">
    <location>
        <begin position="46"/>
        <end position="78"/>
    </location>
</feature>
<keyword evidence="1" id="KW-0040">ANK repeat</keyword>
<reference evidence="4 5" key="1">
    <citation type="journal article" date="2019" name="G3 (Bethesda)">
        <title>Sequencing of a Wild Apple (Malus baccata) Genome Unravels the Differences Between Cultivated and Wild Apple Species Regarding Disease Resistance and Cold Tolerance.</title>
        <authorList>
            <person name="Chen X."/>
        </authorList>
    </citation>
    <scope>NUCLEOTIDE SEQUENCE [LARGE SCALE GENOMIC DNA]</scope>
    <source>
        <strain evidence="5">cv. Shandingzi</strain>
        <tissue evidence="4">Leaves</tissue>
    </source>
</reference>
<gene>
    <name evidence="4" type="ORF">C1H46_011383</name>
</gene>
<evidence type="ECO:0000256" key="1">
    <source>
        <dbReference type="PROSITE-ProRule" id="PRU00023"/>
    </source>
</evidence>
<dbReference type="STRING" id="106549.A0A540MW93"/>
<dbReference type="SMART" id="SM00248">
    <property type="entry name" value="ANK"/>
    <property type="match status" value="4"/>
</dbReference>
<dbReference type="PANTHER" id="PTHR24177">
    <property type="entry name" value="CASKIN"/>
    <property type="match status" value="1"/>
</dbReference>
<evidence type="ECO:0000313" key="4">
    <source>
        <dbReference type="EMBL" id="TQE03019.1"/>
    </source>
</evidence>
<comment type="caution">
    <text evidence="4">The sequence shown here is derived from an EMBL/GenBank/DDBJ whole genome shotgun (WGS) entry which is preliminary data.</text>
</comment>
<dbReference type="Pfam" id="PF12796">
    <property type="entry name" value="Ank_2"/>
    <property type="match status" value="1"/>
</dbReference>
<feature type="transmembrane region" description="Helical" evidence="2">
    <location>
        <begin position="487"/>
        <end position="510"/>
    </location>
</feature>
<dbReference type="PANTHER" id="PTHR24177:SF329">
    <property type="entry name" value="ANKYRIN REPEAT PROTEIN"/>
    <property type="match status" value="1"/>
</dbReference>
<keyword evidence="2" id="KW-0472">Membrane</keyword>
<dbReference type="PROSITE" id="PS50297">
    <property type="entry name" value="ANK_REP_REGION"/>
    <property type="match status" value="1"/>
</dbReference>
<sequence length="606" mass="68425">MPYLITFVPLTVDYKPWFEAVSRGDWCKAKEFLTQHPGAITATDSMGNTALHKATYKGNKQIVEELVQLMTEKQLETKNNSDETALTIAAAENIKIVECLVAKNKKLLGIAQDGSQLTPILIAAKNDRWDIVRYLYSVTPLEDLKPDKGPWGSELVSYCLQAKQFDIAWDLLGRCPRLSYTQGLTRCPLYEYALLPIAFPSGTSFKFWQRWIYKCIHVNHALSVVDVRINIQNQENEQVDKWNRTDLGLLQGLPSRFSEFLGINHIRELKLHHVRSREILDFACDLINDLNNEEMTANCGLRDTLLLAAQNGIVELVTTVCKARPELLKGMYGKPIFHRAVEHRQENVYSLIYGISKTDDLATLKDNSGNSMLHYAGMLSPLEKLNGVAGPALQMQRERQWYKEVESFVVTASGASPFDEHILTAARLFTQNHEELHKKGEKWMKATSSSYTVVNALIVTIMFAAAFTVPGGNNPETGYPIFLNKKLFMIFIVSDAISLFSSATSALMFLGIHISRYAEDDFLTFLPTKMITGISTLFIAIVAMMVAFSSALFIMLQHKSLIITPIIAFASVPVIYFIWMHFPLLFEIFLSTYGGGLFDKKCKRWI</sequence>
<dbReference type="InterPro" id="IPR026961">
    <property type="entry name" value="PGG_dom"/>
</dbReference>
<feature type="transmembrane region" description="Helical" evidence="2">
    <location>
        <begin position="531"/>
        <end position="555"/>
    </location>
</feature>
<dbReference type="Gene3D" id="1.25.40.20">
    <property type="entry name" value="Ankyrin repeat-containing domain"/>
    <property type="match status" value="1"/>
</dbReference>